<accession>A0AAW9ILP3</accession>
<evidence type="ECO:0000313" key="1">
    <source>
        <dbReference type="EMBL" id="MDZ5010678.1"/>
    </source>
</evidence>
<proteinExistence type="predicted"/>
<feature type="non-terminal residue" evidence="1">
    <location>
        <position position="120"/>
    </location>
</feature>
<dbReference type="EMBL" id="WNVM01000647">
    <property type="protein sequence ID" value="MDZ5010678.1"/>
    <property type="molecule type" value="Genomic_DNA"/>
</dbReference>
<dbReference type="AlphaFoldDB" id="A0AAW9ILP3"/>
<sequence>MSEAEKATLRYNYIMSNTSDIQGNFAKSSNSLSNQLMLSRKSIEQLSIGLGSALIPMAQGVIAEFTNMTVELNNAFSEGGLSGLANNFGSIFADMITGISEKVPEIVDSAVIIIQSFIIG</sequence>
<evidence type="ECO:0008006" key="3">
    <source>
        <dbReference type="Google" id="ProtNLM"/>
    </source>
</evidence>
<gene>
    <name evidence="1" type="ORF">GNF77_17615</name>
</gene>
<comment type="caution">
    <text evidence="1">The sequence shown here is derived from an EMBL/GenBank/DDBJ whole genome shotgun (WGS) entry which is preliminary data.</text>
</comment>
<organism evidence="1 2">
    <name type="scientific">Clostridium perfringens</name>
    <dbReference type="NCBI Taxonomy" id="1502"/>
    <lineage>
        <taxon>Bacteria</taxon>
        <taxon>Bacillati</taxon>
        <taxon>Bacillota</taxon>
        <taxon>Clostridia</taxon>
        <taxon>Eubacteriales</taxon>
        <taxon>Clostridiaceae</taxon>
        <taxon>Clostridium</taxon>
    </lineage>
</organism>
<name>A0AAW9ILP3_CLOPF</name>
<protein>
    <recommendedName>
        <fullName evidence="3">Phage tail tape measure protein</fullName>
    </recommendedName>
</protein>
<evidence type="ECO:0000313" key="2">
    <source>
        <dbReference type="Proteomes" id="UP001292368"/>
    </source>
</evidence>
<reference evidence="1" key="1">
    <citation type="submission" date="2019-11" db="EMBL/GenBank/DDBJ databases">
        <title>Characterization of Clostridium perfringens isolates from swine manure treated agricultural soils.</title>
        <authorList>
            <person name="Wushke S.T."/>
        </authorList>
    </citation>
    <scope>NUCLEOTIDE SEQUENCE</scope>
    <source>
        <strain evidence="1">V2</strain>
    </source>
</reference>
<dbReference type="Proteomes" id="UP001292368">
    <property type="component" value="Unassembled WGS sequence"/>
</dbReference>